<name>A0A6N2ZL31_CLODI</name>
<dbReference type="EMBL" id="CACRUR010000002">
    <property type="protein sequence ID" value="VYT78410.1"/>
    <property type="molecule type" value="Genomic_DNA"/>
</dbReference>
<proteinExistence type="predicted"/>
<dbReference type="PANTHER" id="PTHR43196:SF2">
    <property type="entry name" value="PHOSPHOADENOSINE PHOSPHOSULFATE REDUCTASE"/>
    <property type="match status" value="1"/>
</dbReference>
<protein>
    <recommendedName>
        <fullName evidence="1">Phosphoadenosine phosphosulphate reductase domain-containing protein</fullName>
    </recommendedName>
</protein>
<dbReference type="InterPro" id="IPR017598">
    <property type="entry name" value="SulphurTrfase_DndC"/>
</dbReference>
<dbReference type="Gene3D" id="3.40.50.620">
    <property type="entry name" value="HUPs"/>
    <property type="match status" value="1"/>
</dbReference>
<dbReference type="InterPro" id="IPR002500">
    <property type="entry name" value="PAPS_reduct_dom"/>
</dbReference>
<dbReference type="SUPFAM" id="SSF52402">
    <property type="entry name" value="Adenine nucleotide alpha hydrolases-like"/>
    <property type="match status" value="1"/>
</dbReference>
<evidence type="ECO:0000259" key="1">
    <source>
        <dbReference type="Pfam" id="PF01507"/>
    </source>
</evidence>
<accession>A0A6N2ZL31</accession>
<dbReference type="AlphaFoldDB" id="A0A6N2ZL31"/>
<feature type="domain" description="Phosphoadenosine phosphosulphate reductase" evidence="1">
    <location>
        <begin position="31"/>
        <end position="216"/>
    </location>
</feature>
<dbReference type="InterPro" id="IPR050128">
    <property type="entry name" value="Sulfate_adenylyltrnsfr_sub2"/>
</dbReference>
<dbReference type="Pfam" id="PF01507">
    <property type="entry name" value="PAPS_reduct"/>
    <property type="match status" value="1"/>
</dbReference>
<dbReference type="InterPro" id="IPR014729">
    <property type="entry name" value="Rossmann-like_a/b/a_fold"/>
</dbReference>
<organism evidence="2">
    <name type="scientific">Clostridioides difficile</name>
    <name type="common">Peptoclostridium difficile</name>
    <dbReference type="NCBI Taxonomy" id="1496"/>
    <lineage>
        <taxon>Bacteria</taxon>
        <taxon>Bacillati</taxon>
        <taxon>Bacillota</taxon>
        <taxon>Clostridia</taxon>
        <taxon>Peptostreptococcales</taxon>
        <taxon>Peptostreptococcaceae</taxon>
        <taxon>Clostridioides</taxon>
    </lineage>
</organism>
<dbReference type="RefSeq" id="WP_003433780.1">
    <property type="nucleotide sequence ID" value="NZ_BIUQ01000046.1"/>
</dbReference>
<reference evidence="2" key="1">
    <citation type="submission" date="2019-11" db="EMBL/GenBank/DDBJ databases">
        <authorList>
            <person name="Feng L."/>
        </authorList>
    </citation>
    <scope>NUCLEOTIDE SEQUENCE</scope>
    <source>
        <strain evidence="2">PdifficileLFYP43</strain>
    </source>
</reference>
<dbReference type="NCBIfam" id="TIGR03183">
    <property type="entry name" value="DNA_S_dndC"/>
    <property type="match status" value="1"/>
</dbReference>
<sequence length="488" mass="56944">MAVNYLDNNNLENLYDEMQAVYLNDDRPWIIGYSSGKDSSCVVELTFRMLKRLPKEKRHKEIYVISSDTLIENPIILDYLKNNIDKINESATEHDLPISAQIVYPELNDSFWANIIGRGYPTPKSIKYRWCTERLKIKPSNKFIKEKLEQKDVIVLLGVRKEESSARKSRIEKREIEGYLLTPHETLRGKNKLAYVYTPIVNFSTADVWDVLYHQNDNFIDFGGEFGPSPSTSWGTDAMELFQMYMKGSGDSDECPFIADEASAKSSCGNSRFGCWICTVVKEDKSLNGFIESGHDELKPLLEFRSWLISERDKPKNRKKHKRNGSVIKKDGRIMFGPFTFEARQTILRKLLETQLEMQKFYPDLQLIQLGELKAIDDIWDNEEDLTGNILSKIYKEVVGKNLPWSEYKKPVFDDLTLNIISEKCSEYDINIDLFNKLMIDTNKYKYFSNNTKLKTSIERILNQQWLHQDIIEKIEEESNKELKYENK</sequence>
<gene>
    <name evidence="2" type="ORF">PDLFYP43_01936</name>
</gene>
<evidence type="ECO:0000313" key="2">
    <source>
        <dbReference type="EMBL" id="VYT78410.1"/>
    </source>
</evidence>
<dbReference type="PANTHER" id="PTHR43196">
    <property type="entry name" value="SULFATE ADENYLYLTRANSFERASE SUBUNIT 2"/>
    <property type="match status" value="1"/>
</dbReference>
<dbReference type="GO" id="GO:0003824">
    <property type="term" value="F:catalytic activity"/>
    <property type="evidence" value="ECO:0007669"/>
    <property type="project" value="InterPro"/>
</dbReference>